<dbReference type="InterPro" id="IPR017853">
    <property type="entry name" value="GH"/>
</dbReference>
<sequence length="860" mass="96590">MKKTGVFFILLVGLLFNYCLLKGEKIEVYSQLNYYTTEENITLNFDFISNPIYTSLKILNLSEELVKQSIQGDKFKVSFPSKKIPLGNTTLQIQLLSEDSTKDTSIVITKLASKANEVKINQETGGLIVEGLPFFPFGFYCGTVGNLPEQEVAGGFNLIGPYQSNMPEGLPERRAYMDRCAELGVKVQYGVNGLIGGGHNGAKVAMSQEERFEILKKEVLEFKDHPALLSWYINDEPAGQGRPASLMEQTYNMIRELDPYHPISMVFMMPSKAVNYRKGMDIAMTDPYPIPKSVTEVQGYVRDLNQTLRHDKSIWMVPQAFGGQEMWPREPTPKEIRTMTYLGLIEGIQGVQYFIHPGLNLNPQSVAAWSECRNMAAEFQQMTPFILDYSEVKMLSSSDENVLIKQFTYKGDRLIVAVNTANKPLNYNFKTDIAEGKKVALWFEYREVISSKGEIADMIDALSTRVYLIRKDPSVLDNKKGNLIYNAGFENVETPGLSSGHNMSFSNHKKGDHGATVFNDSRTSKEGLFSLRMVTPQVGAGKKVFFTPVAITKGATYRFSIWAKAKEQDEMPSFNIGIKALKKSQNFTLTSDWQEYSFLVQSDSSSTNTIVELDLSDKGTAWFDEISLSQEPYISYEVNPEDNTAKVRIATSIPETTIKYAFEGKSGLKTYKKPFVVDESLTVQAMVYQQKKAIAESSLFIPINKALNKKVLFETALSSAYPSQGASSVTDGIMGSTVFKDGNWLGFTTSDVTFTIDMGVRTEINSITPHFLSDANSGIFLPKEIEVQFSDDGKNYMDIETYTNQSVSKRGEPYLVPMEIKCNKQARFVKLKIKTFGKIPEGYLFKGTDSWMFMDEVMIK</sequence>
<dbReference type="EMBL" id="JAPDPJ010000024">
    <property type="protein sequence ID" value="MCW3787092.1"/>
    <property type="molecule type" value="Genomic_DNA"/>
</dbReference>
<name>A0AAE3M5A3_9BACT</name>
<dbReference type="Pfam" id="PF02018">
    <property type="entry name" value="CBM_4_9"/>
    <property type="match status" value="1"/>
</dbReference>
<dbReference type="SUPFAM" id="SSF51445">
    <property type="entry name" value="(Trans)glycosidases"/>
    <property type="match status" value="1"/>
</dbReference>
<dbReference type="AlphaFoldDB" id="A0AAE3M5A3"/>
<dbReference type="InterPro" id="IPR008979">
    <property type="entry name" value="Galactose-bd-like_sf"/>
</dbReference>
<protein>
    <submittedName>
        <fullName evidence="4">Discoidin domain-containing protein</fullName>
    </submittedName>
</protein>
<dbReference type="InterPro" id="IPR000421">
    <property type="entry name" value="FA58C"/>
</dbReference>
<feature type="domain" description="F5/8 type C" evidence="2">
    <location>
        <begin position="718"/>
        <end position="835"/>
    </location>
</feature>
<reference evidence="4" key="1">
    <citation type="submission" date="2022-10" db="EMBL/GenBank/DDBJ databases">
        <authorList>
            <person name="Yu W.X."/>
        </authorList>
    </citation>
    <scope>NUCLEOTIDE SEQUENCE</scope>
    <source>
        <strain evidence="4">AAT</strain>
    </source>
</reference>
<evidence type="ECO:0000259" key="2">
    <source>
        <dbReference type="Pfam" id="PF00754"/>
    </source>
</evidence>
<dbReference type="GO" id="GO:0016798">
    <property type="term" value="F:hydrolase activity, acting on glycosyl bonds"/>
    <property type="evidence" value="ECO:0007669"/>
    <property type="project" value="InterPro"/>
</dbReference>
<dbReference type="InterPro" id="IPR003305">
    <property type="entry name" value="CenC_carb-bd"/>
</dbReference>
<gene>
    <name evidence="4" type="ORF">OM075_11470</name>
</gene>
<evidence type="ECO:0000256" key="1">
    <source>
        <dbReference type="ARBA" id="ARBA00022801"/>
    </source>
</evidence>
<dbReference type="Proteomes" id="UP001209229">
    <property type="component" value="Unassembled WGS sequence"/>
</dbReference>
<dbReference type="Gene3D" id="2.60.120.260">
    <property type="entry name" value="Galactose-binding domain-like"/>
    <property type="match status" value="2"/>
</dbReference>
<dbReference type="Gene3D" id="3.20.20.80">
    <property type="entry name" value="Glycosidases"/>
    <property type="match status" value="1"/>
</dbReference>
<comment type="caution">
    <text evidence="4">The sequence shown here is derived from an EMBL/GenBank/DDBJ whole genome shotgun (WGS) entry which is preliminary data.</text>
</comment>
<keyword evidence="1" id="KW-0378">Hydrolase</keyword>
<accession>A0AAE3M5A3</accession>
<evidence type="ECO:0000313" key="5">
    <source>
        <dbReference type="Proteomes" id="UP001209229"/>
    </source>
</evidence>
<dbReference type="Pfam" id="PF00754">
    <property type="entry name" value="F5_F8_type_C"/>
    <property type="match status" value="1"/>
</dbReference>
<keyword evidence="5" id="KW-1185">Reference proteome</keyword>
<dbReference type="RefSeq" id="WP_301190657.1">
    <property type="nucleotide sequence ID" value="NZ_JAPDPJ010000024.1"/>
</dbReference>
<dbReference type="SUPFAM" id="SSF49785">
    <property type="entry name" value="Galactose-binding domain-like"/>
    <property type="match status" value="2"/>
</dbReference>
<feature type="domain" description="CBM-cenC" evidence="3">
    <location>
        <begin position="481"/>
        <end position="612"/>
    </location>
</feature>
<evidence type="ECO:0000313" key="4">
    <source>
        <dbReference type="EMBL" id="MCW3787092.1"/>
    </source>
</evidence>
<evidence type="ECO:0000259" key="3">
    <source>
        <dbReference type="Pfam" id="PF02018"/>
    </source>
</evidence>
<organism evidence="4 5">
    <name type="scientific">Plebeiibacterium sediminum</name>
    <dbReference type="NCBI Taxonomy" id="2992112"/>
    <lineage>
        <taxon>Bacteria</taxon>
        <taxon>Pseudomonadati</taxon>
        <taxon>Bacteroidota</taxon>
        <taxon>Bacteroidia</taxon>
        <taxon>Marinilabiliales</taxon>
        <taxon>Marinilabiliaceae</taxon>
        <taxon>Plebeiibacterium</taxon>
    </lineage>
</organism>
<proteinExistence type="predicted"/>